<reference evidence="1 2" key="1">
    <citation type="journal article" date="2014" name="Mol. Ecol.">
        <title>Evolution of Synechococcus.</title>
        <authorList>
            <person name="Dvorak P."/>
            <person name="Casamatta D."/>
            <person name="Hasler P."/>
            <person name="Poulickova A."/>
            <person name="Ondrej V."/>
            <person name="Sanges R."/>
        </authorList>
    </citation>
    <scope>NUCLEOTIDE SEQUENCE [LARGE SCALE GENOMIC DNA]</scope>
    <source>
        <strain evidence="1 2">CAUP A 1101</strain>
    </source>
</reference>
<organism evidence="1 2">
    <name type="scientific">Neosynechococcus sphagnicola sy1</name>
    <dbReference type="NCBI Taxonomy" id="1497020"/>
    <lineage>
        <taxon>Bacteria</taxon>
        <taxon>Bacillati</taxon>
        <taxon>Cyanobacteriota</taxon>
        <taxon>Cyanophyceae</taxon>
        <taxon>Neosynechococcales</taxon>
        <taxon>Neosynechococcaceae</taxon>
        <taxon>Neosynechococcus</taxon>
    </lineage>
</organism>
<name>A0A098TSI4_9CYAN</name>
<proteinExistence type="predicted"/>
<dbReference type="AlphaFoldDB" id="A0A098TSI4"/>
<keyword evidence="2" id="KW-1185">Reference proteome</keyword>
<dbReference type="Proteomes" id="UP000030170">
    <property type="component" value="Unassembled WGS sequence"/>
</dbReference>
<evidence type="ECO:0000313" key="2">
    <source>
        <dbReference type="Proteomes" id="UP000030170"/>
    </source>
</evidence>
<protein>
    <submittedName>
        <fullName evidence="1">Uncharacterized protein</fullName>
    </submittedName>
</protein>
<accession>A0A098TSI4</accession>
<sequence>MALEDLVFLDEMALLLGMMWLLGRSQRSERLYDSKPFYRGSRVSVIGAISSQSILALKP</sequence>
<gene>
    <name evidence="1" type="ORF">DO97_13125</name>
</gene>
<dbReference type="EMBL" id="JJML01000004">
    <property type="protein sequence ID" value="KGF73738.1"/>
    <property type="molecule type" value="Genomic_DNA"/>
</dbReference>
<evidence type="ECO:0000313" key="1">
    <source>
        <dbReference type="EMBL" id="KGF73738.1"/>
    </source>
</evidence>
<comment type="caution">
    <text evidence="1">The sequence shown here is derived from an EMBL/GenBank/DDBJ whole genome shotgun (WGS) entry which is preliminary data.</text>
</comment>